<organism evidence="2 3">
    <name type="scientific">Novosphingobium aureum</name>
    <dbReference type="NCBI Taxonomy" id="2792964"/>
    <lineage>
        <taxon>Bacteria</taxon>
        <taxon>Pseudomonadati</taxon>
        <taxon>Pseudomonadota</taxon>
        <taxon>Alphaproteobacteria</taxon>
        <taxon>Sphingomonadales</taxon>
        <taxon>Sphingomonadaceae</taxon>
        <taxon>Novosphingobium</taxon>
    </lineage>
</organism>
<reference evidence="2" key="1">
    <citation type="submission" date="2020-11" db="EMBL/GenBank/DDBJ databases">
        <title>Novosphingobium aureum sp. nov., a marine bacterium isolated from sediment of a salt flat.</title>
        <authorList>
            <person name="Yoo Y."/>
            <person name="Kim J.-J."/>
        </authorList>
    </citation>
    <scope>NUCLEOTIDE SEQUENCE</scope>
    <source>
        <strain evidence="2">YJ-S2-02</strain>
    </source>
</reference>
<comment type="caution">
    <text evidence="2">The sequence shown here is derived from an EMBL/GenBank/DDBJ whole genome shotgun (WGS) entry which is preliminary data.</text>
</comment>
<evidence type="ECO:0000313" key="3">
    <source>
        <dbReference type="Proteomes" id="UP000617634"/>
    </source>
</evidence>
<proteinExistence type="predicted"/>
<dbReference type="PROSITE" id="PS51257">
    <property type="entry name" value="PROKAR_LIPOPROTEIN"/>
    <property type="match status" value="1"/>
</dbReference>
<accession>A0A931MLR1</accession>
<dbReference type="RefSeq" id="WP_197163961.1">
    <property type="nucleotide sequence ID" value="NZ_JADZGI010000001.1"/>
</dbReference>
<dbReference type="AlphaFoldDB" id="A0A931MLR1"/>
<feature type="compositionally biased region" description="Pro residues" evidence="1">
    <location>
        <begin position="41"/>
        <end position="54"/>
    </location>
</feature>
<evidence type="ECO:0000256" key="1">
    <source>
        <dbReference type="SAM" id="MobiDB-lite"/>
    </source>
</evidence>
<feature type="compositionally biased region" description="Polar residues" evidence="1">
    <location>
        <begin position="66"/>
        <end position="76"/>
    </location>
</feature>
<dbReference type="EMBL" id="JADZGI010000001">
    <property type="protein sequence ID" value="MBH0113650.1"/>
    <property type="molecule type" value="Genomic_DNA"/>
</dbReference>
<keyword evidence="3" id="KW-1185">Reference proteome</keyword>
<name>A0A931MLR1_9SPHN</name>
<sequence>MQATESKAHRKTRRGTPPALPLVLLAIGLAGCRIIPENPGAAPPPPPVQYPPEIPTKTQRAPARPVQTTPGEQQEPTGLLPEAGAPSRPSAPLPSPVTGELPPKASPAAPYSGPPLAYTRIGESRSLGSATITPLAIVEDSRCPAGAQCTWAGRVVVQVRIVNAGRSQTRDVTQGQALAIAGGRLELVDVSPGRTQQGNPPPFAYQFGFSFAAGR</sequence>
<feature type="region of interest" description="Disordered" evidence="1">
    <location>
        <begin position="34"/>
        <end position="111"/>
    </location>
</feature>
<evidence type="ECO:0000313" key="2">
    <source>
        <dbReference type="EMBL" id="MBH0113650.1"/>
    </source>
</evidence>
<protein>
    <submittedName>
        <fullName evidence="2">Uncharacterized protein</fullName>
    </submittedName>
</protein>
<dbReference type="Proteomes" id="UP000617634">
    <property type="component" value="Unassembled WGS sequence"/>
</dbReference>
<gene>
    <name evidence="2" type="ORF">I5E68_11880</name>
</gene>
<feature type="region of interest" description="Disordered" evidence="1">
    <location>
        <begin position="1"/>
        <end position="20"/>
    </location>
</feature>